<dbReference type="AlphaFoldDB" id="A0A1R3HQT1"/>
<evidence type="ECO:0000256" key="1">
    <source>
        <dbReference type="ARBA" id="ARBA00000900"/>
    </source>
</evidence>
<evidence type="ECO:0000256" key="17">
    <source>
        <dbReference type="SAM" id="Phobius"/>
    </source>
</evidence>
<keyword evidence="5 17" id="KW-0812">Transmembrane</keyword>
<evidence type="ECO:0000256" key="5">
    <source>
        <dbReference type="ARBA" id="ARBA00022692"/>
    </source>
</evidence>
<comment type="catalytic activity">
    <reaction evidence="15">
        <text>L-threonyl-[protein] + ATP = O-phospho-L-threonyl-[protein] + ADP + H(+)</text>
        <dbReference type="Rhea" id="RHEA:46608"/>
        <dbReference type="Rhea" id="RHEA-COMP:11060"/>
        <dbReference type="Rhea" id="RHEA-COMP:11605"/>
        <dbReference type="ChEBI" id="CHEBI:15378"/>
        <dbReference type="ChEBI" id="CHEBI:30013"/>
        <dbReference type="ChEBI" id="CHEBI:30616"/>
        <dbReference type="ChEBI" id="CHEBI:61977"/>
        <dbReference type="ChEBI" id="CHEBI:456216"/>
        <dbReference type="EC" id="2.7.11.1"/>
    </reaction>
</comment>
<feature type="transmembrane region" description="Helical" evidence="17">
    <location>
        <begin position="496"/>
        <end position="519"/>
    </location>
</feature>
<feature type="signal peptide" evidence="18">
    <location>
        <begin position="1"/>
        <end position="21"/>
    </location>
</feature>
<organism evidence="21 22">
    <name type="scientific">Corchorus olitorius</name>
    <dbReference type="NCBI Taxonomy" id="93759"/>
    <lineage>
        <taxon>Eukaryota</taxon>
        <taxon>Viridiplantae</taxon>
        <taxon>Streptophyta</taxon>
        <taxon>Embryophyta</taxon>
        <taxon>Tracheophyta</taxon>
        <taxon>Spermatophyta</taxon>
        <taxon>Magnoliopsida</taxon>
        <taxon>eudicotyledons</taxon>
        <taxon>Gunneridae</taxon>
        <taxon>Pentapetalae</taxon>
        <taxon>rosids</taxon>
        <taxon>malvids</taxon>
        <taxon>Malvales</taxon>
        <taxon>Malvaceae</taxon>
        <taxon>Grewioideae</taxon>
        <taxon>Apeibeae</taxon>
        <taxon>Corchorus</taxon>
    </lineage>
</organism>
<dbReference type="PANTHER" id="PTHR46279:SF9">
    <property type="entry name" value="OS01G0116300 PROTEIN"/>
    <property type="match status" value="1"/>
</dbReference>
<evidence type="ECO:0000256" key="7">
    <source>
        <dbReference type="ARBA" id="ARBA00022729"/>
    </source>
</evidence>
<reference evidence="22" key="1">
    <citation type="submission" date="2013-09" db="EMBL/GenBank/DDBJ databases">
        <title>Corchorus olitorius genome sequencing.</title>
        <authorList>
            <person name="Alam M."/>
            <person name="Haque M.S."/>
            <person name="Islam M.S."/>
            <person name="Emdad E.M."/>
            <person name="Islam M.M."/>
            <person name="Ahmed B."/>
            <person name="Halim A."/>
            <person name="Hossen Q.M.M."/>
            <person name="Hossain M.Z."/>
            <person name="Ahmed R."/>
            <person name="Khan M.M."/>
            <person name="Islam R."/>
            <person name="Rashid M.M."/>
            <person name="Khan S.A."/>
            <person name="Rahman M.S."/>
            <person name="Alam M."/>
            <person name="Yahiya A.S."/>
            <person name="Khan M.S."/>
            <person name="Azam M.S."/>
            <person name="Haque T."/>
            <person name="Lashkar M.Z.H."/>
            <person name="Akhand A.I."/>
            <person name="Morshed G."/>
            <person name="Roy S."/>
            <person name="Uddin K.S."/>
            <person name="Rabeya T."/>
            <person name="Hossain A.S."/>
            <person name="Chowdhury A."/>
            <person name="Snigdha A.R."/>
            <person name="Mortoza M.S."/>
            <person name="Matin S.A."/>
            <person name="Hoque S.M.E."/>
            <person name="Islam M.K."/>
            <person name="Roy D.K."/>
            <person name="Haider R."/>
            <person name="Moosa M.M."/>
            <person name="Elias S.M."/>
            <person name="Hasan A.M."/>
            <person name="Jahan S."/>
            <person name="Shafiuddin M."/>
            <person name="Mahmood N."/>
            <person name="Shommy N.S."/>
        </authorList>
    </citation>
    <scope>NUCLEOTIDE SEQUENCE [LARGE SCALE GENOMIC DNA]</scope>
    <source>
        <strain evidence="22">cv. O-4</strain>
    </source>
</reference>
<feature type="domain" description="Wall-associated receptor kinase galacturonan-binding" evidence="19">
    <location>
        <begin position="26"/>
        <end position="88"/>
    </location>
</feature>
<dbReference type="EMBL" id="AWUE01019632">
    <property type="protein sequence ID" value="OMO72580.1"/>
    <property type="molecule type" value="Genomic_DNA"/>
</dbReference>
<evidence type="ECO:0000256" key="15">
    <source>
        <dbReference type="ARBA" id="ARBA00047899"/>
    </source>
</evidence>
<evidence type="ECO:0000256" key="4">
    <source>
        <dbReference type="ARBA" id="ARBA00022679"/>
    </source>
</evidence>
<evidence type="ECO:0000256" key="14">
    <source>
        <dbReference type="ARBA" id="ARBA00024209"/>
    </source>
</evidence>
<evidence type="ECO:0000313" key="22">
    <source>
        <dbReference type="Proteomes" id="UP000187203"/>
    </source>
</evidence>
<evidence type="ECO:0000256" key="3">
    <source>
        <dbReference type="ARBA" id="ARBA00004906"/>
    </source>
</evidence>
<feature type="domain" description="Wall-associated receptor kinase C-terminal" evidence="20">
    <location>
        <begin position="148"/>
        <end position="235"/>
    </location>
</feature>
<comment type="caution">
    <text evidence="21">The sequence shown here is derived from an EMBL/GenBank/DDBJ whole genome shotgun (WGS) entry which is preliminary data.</text>
</comment>
<name>A0A1R3HQT1_9ROSI</name>
<evidence type="ECO:0000256" key="9">
    <source>
        <dbReference type="ARBA" id="ARBA00022786"/>
    </source>
</evidence>
<dbReference type="GO" id="GO:0061630">
    <property type="term" value="F:ubiquitin protein ligase activity"/>
    <property type="evidence" value="ECO:0007669"/>
    <property type="project" value="UniProtKB-EC"/>
</dbReference>
<dbReference type="GO" id="GO:0030247">
    <property type="term" value="F:polysaccharide binding"/>
    <property type="evidence" value="ECO:0007669"/>
    <property type="project" value="InterPro"/>
</dbReference>
<dbReference type="InterPro" id="IPR032872">
    <property type="entry name" value="WAK_assoc_C"/>
</dbReference>
<evidence type="ECO:0000256" key="18">
    <source>
        <dbReference type="SAM" id="SignalP"/>
    </source>
</evidence>
<dbReference type="Pfam" id="PF13947">
    <property type="entry name" value="GUB_WAK_bind"/>
    <property type="match status" value="2"/>
</dbReference>
<keyword evidence="11 17" id="KW-1133">Transmembrane helix</keyword>
<keyword evidence="12 17" id="KW-0472">Membrane</keyword>
<dbReference type="GO" id="GO:0008270">
    <property type="term" value="F:zinc ion binding"/>
    <property type="evidence" value="ECO:0007669"/>
    <property type="project" value="UniProtKB-KW"/>
</dbReference>
<proteinExistence type="inferred from homology"/>
<sequence>MKNLSALFCLFMFLFLHVTEARNNPCSSSCGDIPIISYPFRLKEDPANCGHPDFELSCQNNTTILNFHGGLYYVKKISYEEHIMRVVDVNFANGSCGLPNRALSMDQVIDDRRYPGLVDFRSLYTLNYVRCSSNFSNLGNSRVPCLSGNSSNNVYVNLTQWGRLRSFEIPRTCQVISTLPATFENLDQVQNPSYETILKMQESGFDMVWSVECADCTSNDHQCVWKFNSTTMFECKKIYDEAAEIPWIYAAFIKDPSNCGDPDYELSCHNNTTTILNFHGGLYKVKKISYNKHTIRVVDVNLANGSCSLPYKALSMEDVLFDTRYRGLVDYYSYSYYSHLYYNLYFVRCSNNISNPANLTAVPCLSFRCSNNISNPANLTAVPCLSGNSSHVYVNITWPYQILTSSDFPNSCKIISSVPATYENMNPSYENMNPSYETILKMQESGFDMTWSVECRDCAAKGLGCTYKSEDTPLIYQCEEEYDDGMRETYRVLATIFLLAIIGFFRFILLPLVIFGFILHKYCSIRKKNDAMETSAEVNLPLTPEPEEMLTPVSLERSS</sequence>
<dbReference type="PANTHER" id="PTHR46279">
    <property type="entry name" value="RING/U-BOX SUPERFAMILY PROTEIN"/>
    <property type="match status" value="1"/>
</dbReference>
<keyword evidence="13" id="KW-0325">Glycoprotein</keyword>
<comment type="similarity">
    <text evidence="14">Belongs to the RING-type zinc finger family. ATL subfamily.</text>
</comment>
<evidence type="ECO:0000256" key="11">
    <source>
        <dbReference type="ARBA" id="ARBA00022989"/>
    </source>
</evidence>
<comment type="subcellular location">
    <subcellularLocation>
        <location evidence="2">Membrane</location>
        <topology evidence="2">Single-pass membrane protein</topology>
    </subcellularLocation>
</comment>
<evidence type="ECO:0000256" key="6">
    <source>
        <dbReference type="ARBA" id="ARBA00022723"/>
    </source>
</evidence>
<keyword evidence="6" id="KW-0479">Metal-binding</keyword>
<dbReference type="InterPro" id="IPR025287">
    <property type="entry name" value="WAK_GUB"/>
</dbReference>
<evidence type="ECO:0000256" key="16">
    <source>
        <dbReference type="ARBA" id="ARBA00048679"/>
    </source>
</evidence>
<feature type="domain" description="Wall-associated receptor kinase C-terminal" evidence="20">
    <location>
        <begin position="387"/>
        <end position="478"/>
    </location>
</feature>
<gene>
    <name evidence="21" type="ORF">COLO4_27571</name>
</gene>
<evidence type="ECO:0000256" key="10">
    <source>
        <dbReference type="ARBA" id="ARBA00022833"/>
    </source>
</evidence>
<evidence type="ECO:0000256" key="8">
    <source>
        <dbReference type="ARBA" id="ARBA00022771"/>
    </source>
</evidence>
<accession>A0A1R3HQT1</accession>
<dbReference type="Proteomes" id="UP000187203">
    <property type="component" value="Unassembled WGS sequence"/>
</dbReference>
<keyword evidence="8" id="KW-0863">Zinc-finger</keyword>
<evidence type="ECO:0000256" key="13">
    <source>
        <dbReference type="ARBA" id="ARBA00023180"/>
    </source>
</evidence>
<evidence type="ECO:0000256" key="2">
    <source>
        <dbReference type="ARBA" id="ARBA00004167"/>
    </source>
</evidence>
<dbReference type="Pfam" id="PF14380">
    <property type="entry name" value="WAK_assoc"/>
    <property type="match status" value="2"/>
</dbReference>
<keyword evidence="22" id="KW-1185">Reference proteome</keyword>
<evidence type="ECO:0000259" key="19">
    <source>
        <dbReference type="Pfam" id="PF13947"/>
    </source>
</evidence>
<comment type="pathway">
    <text evidence="3">Protein modification; protein ubiquitination.</text>
</comment>
<protein>
    <recommendedName>
        <fullName evidence="23">Wall-associated receptor kinase galacturonan-binding domain-containing protein</fullName>
    </recommendedName>
</protein>
<evidence type="ECO:0008006" key="23">
    <source>
        <dbReference type="Google" id="ProtNLM"/>
    </source>
</evidence>
<evidence type="ECO:0000256" key="12">
    <source>
        <dbReference type="ARBA" id="ARBA00023136"/>
    </source>
</evidence>
<comment type="catalytic activity">
    <reaction evidence="16">
        <text>L-seryl-[protein] + ATP = O-phospho-L-seryl-[protein] + ADP + H(+)</text>
        <dbReference type="Rhea" id="RHEA:17989"/>
        <dbReference type="Rhea" id="RHEA-COMP:9863"/>
        <dbReference type="Rhea" id="RHEA-COMP:11604"/>
        <dbReference type="ChEBI" id="CHEBI:15378"/>
        <dbReference type="ChEBI" id="CHEBI:29999"/>
        <dbReference type="ChEBI" id="CHEBI:30616"/>
        <dbReference type="ChEBI" id="CHEBI:83421"/>
        <dbReference type="ChEBI" id="CHEBI:456216"/>
        <dbReference type="EC" id="2.7.11.1"/>
    </reaction>
</comment>
<keyword evidence="7 18" id="KW-0732">Signal</keyword>
<keyword evidence="10" id="KW-0862">Zinc</keyword>
<feature type="domain" description="Wall-associated receptor kinase galacturonan-binding" evidence="19">
    <location>
        <begin position="253"/>
        <end position="299"/>
    </location>
</feature>
<dbReference type="GO" id="GO:0004674">
    <property type="term" value="F:protein serine/threonine kinase activity"/>
    <property type="evidence" value="ECO:0007669"/>
    <property type="project" value="UniProtKB-KW"/>
</dbReference>
<comment type="catalytic activity">
    <reaction evidence="1">
        <text>S-ubiquitinyl-[E2 ubiquitin-conjugating enzyme]-L-cysteine + [acceptor protein]-L-lysine = [E2 ubiquitin-conjugating enzyme]-L-cysteine + N(6)-ubiquitinyl-[acceptor protein]-L-lysine.</text>
        <dbReference type="EC" id="2.3.2.27"/>
    </reaction>
</comment>
<keyword evidence="4" id="KW-0808">Transferase</keyword>
<evidence type="ECO:0000259" key="20">
    <source>
        <dbReference type="Pfam" id="PF14380"/>
    </source>
</evidence>
<dbReference type="GO" id="GO:0016020">
    <property type="term" value="C:membrane"/>
    <property type="evidence" value="ECO:0007669"/>
    <property type="project" value="UniProtKB-SubCell"/>
</dbReference>
<keyword evidence="9" id="KW-0833">Ubl conjugation pathway</keyword>
<dbReference type="OrthoDB" id="1146903at2759"/>
<dbReference type="InterPro" id="IPR046948">
    <property type="entry name" value="ATL20-22-like"/>
</dbReference>
<evidence type="ECO:0000313" key="21">
    <source>
        <dbReference type="EMBL" id="OMO72580.1"/>
    </source>
</evidence>
<feature type="chain" id="PRO_5012909977" description="Wall-associated receptor kinase galacturonan-binding domain-containing protein" evidence="18">
    <location>
        <begin position="22"/>
        <end position="559"/>
    </location>
</feature>